<dbReference type="Pfam" id="PF01609">
    <property type="entry name" value="DDE_Tnp_1"/>
    <property type="match status" value="1"/>
</dbReference>
<evidence type="ECO:0000259" key="5">
    <source>
        <dbReference type="Pfam" id="PF01609"/>
    </source>
</evidence>
<comment type="similarity">
    <text evidence="1">Belongs to the transposase 11 family.</text>
</comment>
<evidence type="ECO:0000313" key="6">
    <source>
        <dbReference type="EMBL" id="HIV98727.1"/>
    </source>
</evidence>
<evidence type="ECO:0000256" key="4">
    <source>
        <dbReference type="ARBA" id="ARBA00023172"/>
    </source>
</evidence>
<dbReference type="GO" id="GO:0003677">
    <property type="term" value="F:DNA binding"/>
    <property type="evidence" value="ECO:0007669"/>
    <property type="project" value="UniProtKB-KW"/>
</dbReference>
<dbReference type="PANTHER" id="PTHR33258:SF1">
    <property type="entry name" value="TRANSPOSASE INSL FOR INSERTION SEQUENCE ELEMENT IS186A-RELATED"/>
    <property type="match status" value="1"/>
</dbReference>
<accession>A0A9D1TMN9</accession>
<keyword evidence="3" id="KW-0238">DNA-binding</keyword>
<dbReference type="PANTHER" id="PTHR33258">
    <property type="entry name" value="TRANSPOSASE INSL FOR INSERTION SEQUENCE ELEMENT IS186A-RELATED"/>
    <property type="match status" value="1"/>
</dbReference>
<dbReference type="Gene3D" id="3.90.350.10">
    <property type="entry name" value="Transposase Inhibitor Protein From Tn5, Chain A, domain 1"/>
    <property type="match status" value="1"/>
</dbReference>
<dbReference type="NCBIfam" id="NF033592">
    <property type="entry name" value="transpos_IS4_1"/>
    <property type="match status" value="1"/>
</dbReference>
<evidence type="ECO:0000256" key="1">
    <source>
        <dbReference type="ARBA" id="ARBA00010075"/>
    </source>
</evidence>
<dbReference type="Proteomes" id="UP000823936">
    <property type="component" value="Unassembled WGS sequence"/>
</dbReference>
<dbReference type="InterPro" id="IPR012337">
    <property type="entry name" value="RNaseH-like_sf"/>
</dbReference>
<dbReference type="GO" id="GO:0006313">
    <property type="term" value="P:DNA transposition"/>
    <property type="evidence" value="ECO:0007669"/>
    <property type="project" value="InterPro"/>
</dbReference>
<evidence type="ECO:0000256" key="3">
    <source>
        <dbReference type="ARBA" id="ARBA00023125"/>
    </source>
</evidence>
<organism evidence="6 7">
    <name type="scientific">Candidatus Ornithospirochaeta avicola</name>
    <dbReference type="NCBI Taxonomy" id="2840896"/>
    <lineage>
        <taxon>Bacteria</taxon>
        <taxon>Pseudomonadati</taxon>
        <taxon>Spirochaetota</taxon>
        <taxon>Spirochaetia</taxon>
        <taxon>Spirochaetales</taxon>
        <taxon>Spirochaetaceae</taxon>
        <taxon>Spirochaetaceae incertae sedis</taxon>
        <taxon>Candidatus Ornithospirochaeta</taxon>
    </lineage>
</organism>
<dbReference type="EMBL" id="DXHU01000013">
    <property type="protein sequence ID" value="HIV98727.1"/>
    <property type="molecule type" value="Genomic_DNA"/>
</dbReference>
<keyword evidence="2" id="KW-0815">Transposition</keyword>
<reference evidence="6" key="2">
    <citation type="submission" date="2021-04" db="EMBL/GenBank/DDBJ databases">
        <authorList>
            <person name="Gilroy R."/>
        </authorList>
    </citation>
    <scope>NUCLEOTIDE SEQUENCE</scope>
    <source>
        <strain evidence="6">Gambia11-129</strain>
    </source>
</reference>
<keyword evidence="4" id="KW-0233">DNA recombination</keyword>
<evidence type="ECO:0000256" key="2">
    <source>
        <dbReference type="ARBA" id="ARBA00022578"/>
    </source>
</evidence>
<sequence length="442" mass="51478">MAGFEESYRNILISNLNDLEKEAERFVMSPGRDFSRRRKLPFAETMKAVLYMEGNSLNKELCDLYNLQPDNPFITKSAFVQQRGKIRHEAFEEAFRRFNADTGVNDLNLYQGYRLIAVDGYDVNIALNPDSDTYFPPNNRSDTGFNQLHLNALYDILNNTFLDCVVQSAPKEHEVEAARMMVKRLQKSSCRTIVIADRGYASLDLMETIRDQNVDFLFRVPNGFISELARMPMAEFDTDISFTIVTEQTKETKHLFAEGKVKILPGPSKFGKRKKDVSWFHPSPYLMRLRVVRFQLETGEYETLVTSLGRNHFPIVKLKELYHLRWGIETSFRWLKCAIGLTNLHSRKEESIMQEIFARLLMYNFCARIANSVIIEQPEENVHVYKVNFSQAKHICFSFLNNSINIDIRELMRRYVEPVRPGRSDKRKLRPKSVICFNCRVA</sequence>
<proteinExistence type="inferred from homology"/>
<dbReference type="InterPro" id="IPR002559">
    <property type="entry name" value="Transposase_11"/>
</dbReference>
<feature type="domain" description="Transposase IS4-like" evidence="5">
    <location>
        <begin position="111"/>
        <end position="365"/>
    </location>
</feature>
<dbReference type="AlphaFoldDB" id="A0A9D1TMN9"/>
<name>A0A9D1TMN9_9SPIO</name>
<protein>
    <submittedName>
        <fullName evidence="6">IS4 family transposase</fullName>
    </submittedName>
</protein>
<dbReference type="SUPFAM" id="SSF53098">
    <property type="entry name" value="Ribonuclease H-like"/>
    <property type="match status" value="1"/>
</dbReference>
<evidence type="ECO:0000313" key="7">
    <source>
        <dbReference type="Proteomes" id="UP000823936"/>
    </source>
</evidence>
<reference evidence="6" key="1">
    <citation type="journal article" date="2021" name="PeerJ">
        <title>Extensive microbial diversity within the chicken gut microbiome revealed by metagenomics and culture.</title>
        <authorList>
            <person name="Gilroy R."/>
            <person name="Ravi A."/>
            <person name="Getino M."/>
            <person name="Pursley I."/>
            <person name="Horton D.L."/>
            <person name="Alikhan N.F."/>
            <person name="Baker D."/>
            <person name="Gharbi K."/>
            <person name="Hall N."/>
            <person name="Watson M."/>
            <person name="Adriaenssens E.M."/>
            <person name="Foster-Nyarko E."/>
            <person name="Jarju S."/>
            <person name="Secka A."/>
            <person name="Antonio M."/>
            <person name="Oren A."/>
            <person name="Chaudhuri R.R."/>
            <person name="La Ragione R."/>
            <person name="Hildebrand F."/>
            <person name="Pallen M.J."/>
        </authorList>
    </citation>
    <scope>NUCLEOTIDE SEQUENCE</scope>
    <source>
        <strain evidence="6">Gambia11-129</strain>
    </source>
</reference>
<dbReference type="InterPro" id="IPR047952">
    <property type="entry name" value="Transpos_IS4"/>
</dbReference>
<dbReference type="GO" id="GO:0004803">
    <property type="term" value="F:transposase activity"/>
    <property type="evidence" value="ECO:0007669"/>
    <property type="project" value="InterPro"/>
</dbReference>
<comment type="caution">
    <text evidence="6">The sequence shown here is derived from an EMBL/GenBank/DDBJ whole genome shotgun (WGS) entry which is preliminary data.</text>
</comment>
<gene>
    <name evidence="6" type="ORF">IAB12_02970</name>
</gene>